<evidence type="ECO:0000313" key="1">
    <source>
        <dbReference type="EMBL" id="CAJ2652301.1"/>
    </source>
</evidence>
<reference evidence="1" key="1">
    <citation type="submission" date="2023-10" db="EMBL/GenBank/DDBJ databases">
        <authorList>
            <person name="Rodriguez Cubillos JULIANA M."/>
            <person name="De Vega J."/>
        </authorList>
    </citation>
    <scope>NUCLEOTIDE SEQUENCE</scope>
</reference>
<protein>
    <submittedName>
        <fullName evidence="1">Uncharacterized protein</fullName>
    </submittedName>
</protein>
<comment type="caution">
    <text evidence="1">The sequence shown here is derived from an EMBL/GenBank/DDBJ whole genome shotgun (WGS) entry which is preliminary data.</text>
</comment>
<gene>
    <name evidence="1" type="ORF">MILVUS5_LOCUS19803</name>
</gene>
<accession>A0ACB0K518</accession>
<organism evidence="1 2">
    <name type="scientific">Trifolium pratense</name>
    <name type="common">Red clover</name>
    <dbReference type="NCBI Taxonomy" id="57577"/>
    <lineage>
        <taxon>Eukaryota</taxon>
        <taxon>Viridiplantae</taxon>
        <taxon>Streptophyta</taxon>
        <taxon>Embryophyta</taxon>
        <taxon>Tracheophyta</taxon>
        <taxon>Spermatophyta</taxon>
        <taxon>Magnoliopsida</taxon>
        <taxon>eudicotyledons</taxon>
        <taxon>Gunneridae</taxon>
        <taxon>Pentapetalae</taxon>
        <taxon>rosids</taxon>
        <taxon>fabids</taxon>
        <taxon>Fabales</taxon>
        <taxon>Fabaceae</taxon>
        <taxon>Papilionoideae</taxon>
        <taxon>50 kb inversion clade</taxon>
        <taxon>NPAAA clade</taxon>
        <taxon>Hologalegina</taxon>
        <taxon>IRL clade</taxon>
        <taxon>Trifolieae</taxon>
        <taxon>Trifolium</taxon>
    </lineage>
</organism>
<dbReference type="Proteomes" id="UP001177021">
    <property type="component" value="Unassembled WGS sequence"/>
</dbReference>
<dbReference type="EMBL" id="CASHSV030000206">
    <property type="protein sequence ID" value="CAJ2652301.1"/>
    <property type="molecule type" value="Genomic_DNA"/>
</dbReference>
<sequence length="1672" mass="188734">MGRRKSKPHRSVGILVEANATAEAEPDKHNAIAVGEEEKCDFDKPYFVEVDRSGWLSDEHLDISEVVLTDLNLREGFNGFELSEDFYQDPQFSLRFRLCNVSDILGRIKLGHWPVLPYTDIHLEFVKRATVDNNETCTVLLSGIFDGPDEGVSGLVHLMSLKFVTLRAVIGIRLSEDTPSLRIRVEVLKSAFDACESLLEVSRQLWKKSMMNVMSWLRPEIMTSEVRYGFSSYMDMDMEVNSQNEMADGGGYAGKCSRFDPAGFYEAIKPSKAEPMLEDDIPELLPELRPYQRRAVFWMVKREKVMEESQSESERNLFHSPLCVPVDFLDTRTKMFFNPFSGNISLCPETSSPYVFGGILADEMGLGKTVELLACIFAHRKSAYKSDIPVDSVPQVNGDEKVALKRLKRERVECICGAVSESLKYQGLWVQCDICDAWQHADCVGYSPKGKPLKSKQGLESKAYKTTIAVRNGEYVCQMCSELIQATETPIASGATLIVCPAPILPQWHDEIIRHTRPGALKTCIYDGVRETSFSNKPLMDVSDLASADIVLTTYDVLKEDLSHDSDRHIGDRHLLRFQKRYPVIPTLLTRIYWWRICLDEAQMVESTVATAATEMALRLHCKHRWCVSGTPIQRKLDDLFGLLRFIKTSPFNLYRWWSEVIRDPYETGDMGAMEFTHRIFKQIMWRSSKQHVVDELDLPSQQECLSLLTLSPVEEHFYQRQHEACVRDSHDIIESLRNDILNRKVPDSVSMSGSSDPLITHTEAGKLLNALLKLRQACCHPQVGSSGLRSIQQSPMTIEEVLMVLISKTKIEGEEALRRLAIALNALAAIFIIQKDYYQAALLYNEALAMAEEHSEDFRLDPLLNIHIHHNLADIFPLAQNFALILPSKGKQFSGTSAVNTTKKHFIVKVDHDQVKRHKISSFDDAISTVASVEPSNVASSLSENDLNDRECDALSASSVKYLIAECEDSKQKYLSVFSSKLAAAQQEFESSYTQVCKAYHDSGTNQTTFWWLEALHYAEQNKDFSTELIRKIEEALSGNSNNSKSSRIPARFRSISSLKYQIQTNLDQLEASRKVLLDRLLEVDKTMEKPKDEDIERVGKCRNCQPNCDGPPCILCELDELFQAYEARLFVLKNERGGIISSAEEAVDFQKQNFALNQFLSKLSQSNHSSSVSDIEHEESRKRNVGQKVVTSKSPSMLEVLLGVIKNYCKTQFGKDSVSAATKHLHIFEGMRKEYGYARSLALAQAQYLRAHDEIKMAISRLHLKTNEDDESLDALGENELTAASSNFSQEKFMSLALLSQIKGKLRYLKGLVQSKQKLPLESQDSSLCTQDTNAMSNSMEEKGELIPKTYEETCPICQEKLGHQRMVFQCGHITCCKCLFAMSEQRLQHSKTHNWVMCPTCRQPTDFGNIAYAVDSEKESPNSSMPHTIDCCEKHEASITVKGSYGTKIEAITRRILWIKATDHKSKVLVFSSWNDVLDVLEHAFAANNITFIRMKGGRKAHISISQFRRKQNGTKGCEGSEPKSIQVLLLLIQHGANGLNLLEAQHVVLVEPLLNPAAEAQAISRVHRIGQKNKTLIHRFIVKDTVEESIYKLNRSRSKSNHSFINGNTKNQDQPVLTLKDVESLLARAPLTAPEIDENPTTNTNLRDLPPSVAAAIAAERRHNEQRT</sequence>
<name>A0ACB0K518_TRIPR</name>
<evidence type="ECO:0000313" key="2">
    <source>
        <dbReference type="Proteomes" id="UP001177021"/>
    </source>
</evidence>
<keyword evidence="2" id="KW-1185">Reference proteome</keyword>
<proteinExistence type="predicted"/>